<dbReference type="PANTHER" id="PTHR43459:SF1">
    <property type="entry name" value="EG:BACN32G11.4 PROTEIN"/>
    <property type="match status" value="1"/>
</dbReference>
<organism evidence="2 3">
    <name type="scientific">Pollutimonas nitritireducens</name>
    <dbReference type="NCBI Taxonomy" id="2045209"/>
    <lineage>
        <taxon>Bacteria</taxon>
        <taxon>Pseudomonadati</taxon>
        <taxon>Pseudomonadota</taxon>
        <taxon>Betaproteobacteria</taxon>
        <taxon>Burkholderiales</taxon>
        <taxon>Alcaligenaceae</taxon>
        <taxon>Pollutimonas</taxon>
    </lineage>
</organism>
<dbReference type="PROSITE" id="PS00166">
    <property type="entry name" value="ENOYL_COA_HYDRATASE"/>
    <property type="match status" value="1"/>
</dbReference>
<comment type="similarity">
    <text evidence="1">Belongs to the enoyl-CoA hydratase/isomerase family.</text>
</comment>
<dbReference type="InterPro" id="IPR018376">
    <property type="entry name" value="Enoyl-CoA_hyd/isom_CS"/>
</dbReference>
<dbReference type="SUPFAM" id="SSF52096">
    <property type="entry name" value="ClpP/crotonase"/>
    <property type="match status" value="1"/>
</dbReference>
<dbReference type="PANTHER" id="PTHR43459">
    <property type="entry name" value="ENOYL-COA HYDRATASE"/>
    <property type="match status" value="1"/>
</dbReference>
<name>A0A2N4UG10_9BURK</name>
<reference evidence="2 3" key="1">
    <citation type="submission" date="2017-10" db="EMBL/GenBank/DDBJ databases">
        <title>Two draft genome sequences of Pusillimonas sp. strains isolated from a nitrate- and radionuclide-contaminated groundwater in Russia.</title>
        <authorList>
            <person name="Grouzdev D.S."/>
            <person name="Tourova T.P."/>
            <person name="Goeva M.A."/>
            <person name="Babich T.L."/>
            <person name="Sokolova D.S."/>
            <person name="Abdullin R."/>
            <person name="Poltaraus A.B."/>
            <person name="Toshchakov S.V."/>
            <person name="Nazina T.N."/>
        </authorList>
    </citation>
    <scope>NUCLEOTIDE SEQUENCE [LARGE SCALE GENOMIC DNA]</scope>
    <source>
        <strain evidence="2 3">JR1/69-2-13</strain>
    </source>
</reference>
<evidence type="ECO:0000256" key="1">
    <source>
        <dbReference type="RuleBase" id="RU003707"/>
    </source>
</evidence>
<evidence type="ECO:0000313" key="3">
    <source>
        <dbReference type="Proteomes" id="UP000234328"/>
    </source>
</evidence>
<dbReference type="CDD" id="cd06558">
    <property type="entry name" value="crotonase-like"/>
    <property type="match status" value="1"/>
</dbReference>
<dbReference type="RefSeq" id="WP_102070070.1">
    <property type="nucleotide sequence ID" value="NZ_PDNV01000006.1"/>
</dbReference>
<dbReference type="Pfam" id="PF00378">
    <property type="entry name" value="ECH_1"/>
    <property type="match status" value="1"/>
</dbReference>
<keyword evidence="3" id="KW-1185">Reference proteome</keyword>
<dbReference type="EMBL" id="PDNV01000006">
    <property type="protein sequence ID" value="PLC53952.1"/>
    <property type="molecule type" value="Genomic_DNA"/>
</dbReference>
<accession>A0A2N4UG10</accession>
<dbReference type="Gene3D" id="3.90.226.10">
    <property type="entry name" value="2-enoyl-CoA Hydratase, Chain A, domain 1"/>
    <property type="match status" value="1"/>
</dbReference>
<protein>
    <submittedName>
        <fullName evidence="2">Enoyl-CoA hydratase</fullName>
    </submittedName>
</protein>
<dbReference type="Proteomes" id="UP000234328">
    <property type="component" value="Unassembled WGS sequence"/>
</dbReference>
<dbReference type="OrthoDB" id="5291143at2"/>
<dbReference type="InterPro" id="IPR001753">
    <property type="entry name" value="Enoyl-CoA_hydra/iso"/>
</dbReference>
<evidence type="ECO:0000313" key="2">
    <source>
        <dbReference type="EMBL" id="PLC53952.1"/>
    </source>
</evidence>
<comment type="caution">
    <text evidence="2">The sequence shown here is derived from an EMBL/GenBank/DDBJ whole genome shotgun (WGS) entry which is preliminary data.</text>
</comment>
<proteinExistence type="inferred from homology"/>
<dbReference type="AlphaFoldDB" id="A0A2N4UG10"/>
<dbReference type="GO" id="GO:0003824">
    <property type="term" value="F:catalytic activity"/>
    <property type="evidence" value="ECO:0007669"/>
    <property type="project" value="InterPro"/>
</dbReference>
<gene>
    <name evidence="2" type="ORF">CR155_11015</name>
</gene>
<sequence>MQTTEKVRFEISDGLGVITLARPDKLNALDKDMRREFGAILAAAAEDAQIRVVLLRADGRAFCTGADMSAAPQSPLAWRERVLLAQSHHMQIVRMQKPVIAAVQGIALGGGASLALAADILVMADDAKLIFPFTRLGLVPDGGAAALLQAKSSPAIALDVLLSGGELTAHEAAAVGLTRRVVPAASLDEDALALARQLLELPAEGLVLTKALISHGWTTNLPNALAHEADALALAATTTGHRDAIARLRGKIELRKK</sequence>
<dbReference type="InterPro" id="IPR029045">
    <property type="entry name" value="ClpP/crotonase-like_dom_sf"/>
</dbReference>